<dbReference type="SUPFAM" id="SSF118010">
    <property type="entry name" value="TM1457-like"/>
    <property type="match status" value="1"/>
</dbReference>
<dbReference type="GO" id="GO:0042254">
    <property type="term" value="P:ribosome biogenesis"/>
    <property type="evidence" value="ECO:0007669"/>
    <property type="project" value="UniProtKB-KW"/>
</dbReference>
<keyword evidence="2" id="KW-0645">Protease</keyword>
<dbReference type="Pfam" id="PF04327">
    <property type="entry name" value="Peptidase_Prp"/>
    <property type="match status" value="1"/>
</dbReference>
<accession>A0A9W4X8L4</accession>
<dbReference type="Gene3D" id="3.30.70.1490">
    <property type="entry name" value="Cysteine protease Prp"/>
    <property type="match status" value="1"/>
</dbReference>
<proteinExistence type="predicted"/>
<evidence type="ECO:0000313" key="6">
    <source>
        <dbReference type="EMBL" id="CAI2194271.1"/>
    </source>
</evidence>
<keyword evidence="7" id="KW-1185">Reference proteome</keyword>
<evidence type="ECO:0000256" key="2">
    <source>
        <dbReference type="ARBA" id="ARBA00022670"/>
    </source>
</evidence>
<dbReference type="CDD" id="cd16332">
    <property type="entry name" value="Prp-like"/>
    <property type="match status" value="1"/>
</dbReference>
<keyword evidence="1" id="KW-0690">Ribosome biogenesis</keyword>
<evidence type="ECO:0000256" key="1">
    <source>
        <dbReference type="ARBA" id="ARBA00022517"/>
    </source>
</evidence>
<dbReference type="Proteomes" id="UP001153678">
    <property type="component" value="Unassembled WGS sequence"/>
</dbReference>
<dbReference type="InterPro" id="IPR007422">
    <property type="entry name" value="Peptidase_Prp"/>
</dbReference>
<dbReference type="GO" id="GO:0008234">
    <property type="term" value="F:cysteine-type peptidase activity"/>
    <property type="evidence" value="ECO:0007669"/>
    <property type="project" value="UniProtKB-KW"/>
</dbReference>
<keyword evidence="5" id="KW-0175">Coiled coil</keyword>
<sequence length="317" mass="36150">MTEIKIPFTKTKIETIPADKLEAGCKGVELEISTSFKMGEGLGINLSKCHGGTPENTFAKMFFVFKDGVKNNLYDDLLSSSKTNFELSFEKEKVFLMVGGFCNFIDKTKPEIQVYPAPNSRKMGVFFEPKFSAKNDTKDLKKAIEKVKKVSKDILDNNQDLKDSLKEAQDRLKDLEKEQTSSDKDKKGNFEYITIKDHANFAEKGQDIVCAAISAITNGTVNFLQKNYQKNCRISYFPAEISIYPQNDNPDCQLCLKLMLYQLENIANSYPAYLKFKNLKVGEFVSNYTTSFSNLKFLPKFHNFFEGAEYQEPEIRN</sequence>
<reference evidence="6" key="1">
    <citation type="submission" date="2022-08" db="EMBL/GenBank/DDBJ databases">
        <authorList>
            <person name="Kallberg Y."/>
            <person name="Tangrot J."/>
            <person name="Rosling A."/>
        </authorList>
    </citation>
    <scope>NUCLEOTIDE SEQUENCE</scope>
    <source>
        <strain evidence="6">Wild A</strain>
    </source>
</reference>
<dbReference type="InterPro" id="IPR036764">
    <property type="entry name" value="Peptidase_Prp_sf"/>
</dbReference>
<dbReference type="OrthoDB" id="2443604at2759"/>
<keyword evidence="4" id="KW-0788">Thiol protease</keyword>
<evidence type="ECO:0000313" key="7">
    <source>
        <dbReference type="Proteomes" id="UP001153678"/>
    </source>
</evidence>
<evidence type="ECO:0000256" key="4">
    <source>
        <dbReference type="ARBA" id="ARBA00022807"/>
    </source>
</evidence>
<feature type="non-terminal residue" evidence="6">
    <location>
        <position position="317"/>
    </location>
</feature>
<dbReference type="PANTHER" id="PTHR39178">
    <property type="entry name" value="HYPOTHETICAL RIBOSOME-ASSOCIATED PROTEIN"/>
    <property type="match status" value="1"/>
</dbReference>
<gene>
    <name evidence="6" type="ORF">FWILDA_LOCUS16492</name>
</gene>
<protein>
    <submittedName>
        <fullName evidence="6">5326_t:CDS:1</fullName>
    </submittedName>
</protein>
<evidence type="ECO:0000256" key="3">
    <source>
        <dbReference type="ARBA" id="ARBA00022801"/>
    </source>
</evidence>
<organism evidence="6 7">
    <name type="scientific">Funneliformis geosporum</name>
    <dbReference type="NCBI Taxonomy" id="1117311"/>
    <lineage>
        <taxon>Eukaryota</taxon>
        <taxon>Fungi</taxon>
        <taxon>Fungi incertae sedis</taxon>
        <taxon>Mucoromycota</taxon>
        <taxon>Glomeromycotina</taxon>
        <taxon>Glomeromycetes</taxon>
        <taxon>Glomerales</taxon>
        <taxon>Glomeraceae</taxon>
        <taxon>Funneliformis</taxon>
    </lineage>
</organism>
<name>A0A9W4X8L4_9GLOM</name>
<dbReference type="GO" id="GO:0006508">
    <property type="term" value="P:proteolysis"/>
    <property type="evidence" value="ECO:0007669"/>
    <property type="project" value="UniProtKB-KW"/>
</dbReference>
<feature type="coiled-coil region" evidence="5">
    <location>
        <begin position="151"/>
        <end position="185"/>
    </location>
</feature>
<dbReference type="EMBL" id="CAMKVN010010670">
    <property type="protein sequence ID" value="CAI2194271.1"/>
    <property type="molecule type" value="Genomic_DNA"/>
</dbReference>
<dbReference type="AlphaFoldDB" id="A0A9W4X8L4"/>
<keyword evidence="3" id="KW-0378">Hydrolase</keyword>
<evidence type="ECO:0000256" key="5">
    <source>
        <dbReference type="SAM" id="Coils"/>
    </source>
</evidence>
<dbReference type="PANTHER" id="PTHR39178:SF1">
    <property type="entry name" value="RIBOSOMAL-PROCESSING CYSTEINE PROTEASE PRP"/>
    <property type="match status" value="1"/>
</dbReference>
<comment type="caution">
    <text evidence="6">The sequence shown here is derived from an EMBL/GenBank/DDBJ whole genome shotgun (WGS) entry which is preliminary data.</text>
</comment>